<keyword evidence="2 5" id="KW-0489">Methyltransferase</keyword>
<dbReference type="InterPro" id="IPR029026">
    <property type="entry name" value="tRNA_m1G_MTases_N"/>
</dbReference>
<dbReference type="InterPro" id="IPR051259">
    <property type="entry name" value="rRNA_Methyltransferase"/>
</dbReference>
<dbReference type="InterPro" id="IPR001537">
    <property type="entry name" value="SpoU_MeTrfase"/>
</dbReference>
<dbReference type="RefSeq" id="WP_368845902.1">
    <property type="nucleotide sequence ID" value="NZ_CP194411.1"/>
</dbReference>
<proteinExistence type="inferred from homology"/>
<evidence type="ECO:0000259" key="4">
    <source>
        <dbReference type="SMART" id="SM00967"/>
    </source>
</evidence>
<evidence type="ECO:0000256" key="2">
    <source>
        <dbReference type="ARBA" id="ARBA00022603"/>
    </source>
</evidence>
<dbReference type="InterPro" id="IPR029028">
    <property type="entry name" value="Alpha/beta_knot_MTases"/>
</dbReference>
<dbReference type="GO" id="GO:0008168">
    <property type="term" value="F:methyltransferase activity"/>
    <property type="evidence" value="ECO:0007669"/>
    <property type="project" value="UniProtKB-KW"/>
</dbReference>
<dbReference type="InterPro" id="IPR053888">
    <property type="entry name" value="MRM3-like_sub_bind"/>
</dbReference>
<reference evidence="5 6" key="1">
    <citation type="submission" date="2023-04" db="EMBL/GenBank/DDBJ databases">
        <title>Genome Sequence of Selenomonas sputigena ATCC 33150.</title>
        <authorList>
            <person name="Miller D.P."/>
            <person name="Anvari S."/>
            <person name="Polson S.W."/>
            <person name="Macdonald M."/>
            <person name="Mcdowell J.V."/>
        </authorList>
    </citation>
    <scope>NUCLEOTIDE SEQUENCE [LARGE SCALE GENOMIC DNA]</scope>
    <source>
        <strain evidence="5 6">ATCC 33150</strain>
    </source>
</reference>
<dbReference type="PANTHER" id="PTHR43191:SF2">
    <property type="entry name" value="RRNA METHYLTRANSFERASE 3, MITOCHONDRIAL"/>
    <property type="match status" value="1"/>
</dbReference>
<dbReference type="InterPro" id="IPR013123">
    <property type="entry name" value="SpoU_subst-bd"/>
</dbReference>
<dbReference type="GO" id="GO:0032259">
    <property type="term" value="P:methylation"/>
    <property type="evidence" value="ECO:0007669"/>
    <property type="project" value="UniProtKB-KW"/>
</dbReference>
<evidence type="ECO:0000313" key="6">
    <source>
        <dbReference type="Proteomes" id="UP001559623"/>
    </source>
</evidence>
<keyword evidence="3" id="KW-0808">Transferase</keyword>
<organism evidence="5 6">
    <name type="scientific">Selenomonas sputigena</name>
    <dbReference type="NCBI Taxonomy" id="69823"/>
    <lineage>
        <taxon>Bacteria</taxon>
        <taxon>Bacillati</taxon>
        <taxon>Bacillota</taxon>
        <taxon>Negativicutes</taxon>
        <taxon>Selenomonadales</taxon>
        <taxon>Selenomonadaceae</taxon>
        <taxon>Selenomonas</taxon>
    </lineage>
</organism>
<evidence type="ECO:0000256" key="3">
    <source>
        <dbReference type="ARBA" id="ARBA00022679"/>
    </source>
</evidence>
<evidence type="ECO:0000313" key="5">
    <source>
        <dbReference type="EMBL" id="MEX5284177.1"/>
    </source>
</evidence>
<name>A0ABV3X1X9_9FIRM</name>
<sequence length="296" mass="31996">MERIESAQNKKIKWIAGLKQKQRRKAEGVFVAEGVRLCEMAVLSGWRLRLCLFTPERAQEARAKRLLEQIATRGCPLYETSHEVYKKASDTETPQGILLVLEEKATSLAELCTGKSCGMKTSAEARAVDVAKSSPEKNGPLLVVLDGVQDPGNAGTILRTADAAGADGVILLHNTLDVFSGKTVRASMGSIFHLPLVSDVSRQELQDFLCREGIDLLAAVLDEAARPYYEANYNGGIALAFGNEGKGISSELQAMAARKIFIPMFGQAESLNVSTAAALVLYEAAAVRRGFGRHSQ</sequence>
<dbReference type="EMBL" id="JARVLH010000001">
    <property type="protein sequence ID" value="MEX5284177.1"/>
    <property type="molecule type" value="Genomic_DNA"/>
</dbReference>
<dbReference type="Proteomes" id="UP001559623">
    <property type="component" value="Unassembled WGS sequence"/>
</dbReference>
<gene>
    <name evidence="5" type="ORF">QCO44_00785</name>
</gene>
<protein>
    <submittedName>
        <fullName evidence="5">RNA methyltransferase</fullName>
    </submittedName>
</protein>
<accession>A0ABV3X1X9</accession>
<evidence type="ECO:0000256" key="1">
    <source>
        <dbReference type="ARBA" id="ARBA00007228"/>
    </source>
</evidence>
<keyword evidence="6" id="KW-1185">Reference proteome</keyword>
<dbReference type="Gene3D" id="3.40.1280.10">
    <property type="match status" value="1"/>
</dbReference>
<dbReference type="SUPFAM" id="SSF55315">
    <property type="entry name" value="L30e-like"/>
    <property type="match status" value="1"/>
</dbReference>
<dbReference type="InterPro" id="IPR029064">
    <property type="entry name" value="Ribosomal_eL30-like_sf"/>
</dbReference>
<dbReference type="Pfam" id="PF00588">
    <property type="entry name" value="SpoU_methylase"/>
    <property type="match status" value="1"/>
</dbReference>
<feature type="domain" description="RNA 2-O ribose methyltransferase substrate binding" evidence="4">
    <location>
        <begin position="31"/>
        <end position="107"/>
    </location>
</feature>
<comment type="caution">
    <text evidence="5">The sequence shown here is derived from an EMBL/GenBank/DDBJ whole genome shotgun (WGS) entry which is preliminary data.</text>
</comment>
<comment type="similarity">
    <text evidence="1">Belongs to the class IV-like SAM-binding methyltransferase superfamily. RNA methyltransferase TrmH family.</text>
</comment>
<dbReference type="CDD" id="cd18095">
    <property type="entry name" value="SpoU-like_rRNA-MTase"/>
    <property type="match status" value="1"/>
</dbReference>
<dbReference type="Pfam" id="PF22435">
    <property type="entry name" value="MRM3-like_sub_bind"/>
    <property type="match status" value="1"/>
</dbReference>
<dbReference type="SMART" id="SM00967">
    <property type="entry name" value="SpoU_sub_bind"/>
    <property type="match status" value="1"/>
</dbReference>
<dbReference type="PANTHER" id="PTHR43191">
    <property type="entry name" value="RRNA METHYLTRANSFERASE 3"/>
    <property type="match status" value="1"/>
</dbReference>
<dbReference type="Gene3D" id="3.30.1330.30">
    <property type="match status" value="1"/>
</dbReference>
<dbReference type="SUPFAM" id="SSF75217">
    <property type="entry name" value="alpha/beta knot"/>
    <property type="match status" value="1"/>
</dbReference>